<organism evidence="1 2">
    <name type="scientific">Klebsiella aerogenes</name>
    <name type="common">Enterobacter aerogenes</name>
    <dbReference type="NCBI Taxonomy" id="548"/>
    <lineage>
        <taxon>Bacteria</taxon>
        <taxon>Pseudomonadati</taxon>
        <taxon>Pseudomonadota</taxon>
        <taxon>Gammaproteobacteria</taxon>
        <taxon>Enterobacterales</taxon>
        <taxon>Enterobacteriaceae</taxon>
        <taxon>Klebsiella/Raoultella group</taxon>
        <taxon>Klebsiella</taxon>
    </lineage>
</organism>
<dbReference type="AlphaFoldDB" id="A0AAP9R1C8"/>
<proteinExistence type="predicted"/>
<evidence type="ECO:0000313" key="2">
    <source>
        <dbReference type="Proteomes" id="UP000514462"/>
    </source>
</evidence>
<keyword evidence="1" id="KW-0614">Plasmid</keyword>
<reference evidence="2" key="1">
    <citation type="submission" date="2020-06" db="EMBL/GenBank/DDBJ databases">
        <title>REHAB project genomes.</title>
        <authorList>
            <person name="Shaw L.P."/>
        </authorList>
    </citation>
    <scope>NUCLEOTIDE SEQUENCE [LARGE SCALE GENOMIC DNA]</scope>
    <source>
        <strain evidence="2">RHBSTW-00938</strain>
        <plasmid evidence="2">prhbstw-00938_2</plasmid>
    </source>
</reference>
<geneLocation type="plasmid" evidence="2">
    <name>prhbstw-00938_2</name>
</geneLocation>
<dbReference type="EMBL" id="CP055905">
    <property type="protein sequence ID" value="QMR42836.1"/>
    <property type="molecule type" value="Genomic_DNA"/>
</dbReference>
<sequence>MVNMRKLSSSQCRTLKTMHQKVQLMANQWSHAGLPVPGMMVRLLDTLEGCGKDLELMMYAIDSSRTNKEAVLKKNMEDLRKKMNNQRISTDV</sequence>
<dbReference type="RefSeq" id="WP_182015611.1">
    <property type="nucleotide sequence ID" value="NZ_CP055905.1"/>
</dbReference>
<accession>A0AAP9R1C8</accession>
<name>A0AAP9R1C8_KLEAE</name>
<dbReference type="Proteomes" id="UP000514462">
    <property type="component" value="Plasmid pRHBSTW-00938_2"/>
</dbReference>
<protein>
    <submittedName>
        <fullName evidence="1">Uncharacterized protein</fullName>
    </submittedName>
</protein>
<evidence type="ECO:0000313" key="1">
    <source>
        <dbReference type="EMBL" id="QMR42836.1"/>
    </source>
</evidence>
<gene>
    <name evidence="1" type="ORF">HV331_25240</name>
</gene>